<evidence type="ECO:0000313" key="2">
    <source>
        <dbReference type="EMBL" id="KAF7427391.1"/>
    </source>
</evidence>
<evidence type="ECO:0000313" key="3">
    <source>
        <dbReference type="Proteomes" id="UP000600918"/>
    </source>
</evidence>
<dbReference type="Proteomes" id="UP000600918">
    <property type="component" value="Unassembled WGS sequence"/>
</dbReference>
<dbReference type="PANTHER" id="PTHR14553:SF1">
    <property type="entry name" value="SIMILAR TO CHROMOSOME 1 OPEN READING FRAME 50"/>
    <property type="match status" value="1"/>
</dbReference>
<keyword evidence="1" id="KW-0175">Coiled coil</keyword>
<dbReference type="AlphaFoldDB" id="A0A834P502"/>
<evidence type="ECO:0008006" key="4">
    <source>
        <dbReference type="Google" id="ProtNLM"/>
    </source>
</evidence>
<dbReference type="PANTHER" id="PTHR14553">
    <property type="entry name" value="UNCHARACTERIZED PROTEIN C1ORF50"/>
    <property type="match status" value="1"/>
</dbReference>
<name>A0A834P502_VESPE</name>
<proteinExistence type="predicted"/>
<dbReference type="InterPro" id="IPR019534">
    <property type="entry name" value="DUF2452"/>
</dbReference>
<comment type="caution">
    <text evidence="2">The sequence shown here is derived from an EMBL/GenBank/DDBJ whole genome shotgun (WGS) entry which is preliminary data.</text>
</comment>
<sequence length="191" mass="22090">MKRIHTKMDNCDESPNKLALVERNYMPQGIHLIDPNAVAKSSKQDLVTLAREIQKADNYIKANACNKLQVIAEQMKFLQRQAENILLEVKQNMKLHHAACNFVKHPGQIYHLYERKSGQYYFSMLNPEEWGNSGPSQTYKGSYRLEQDHSWTPISDVHTKDNELNLFSKLLSNNEMLNNNLDTLTLNINSK</sequence>
<dbReference type="OrthoDB" id="9995764at2759"/>
<accession>A0A834P502</accession>
<gene>
    <name evidence="2" type="ORF">H0235_007085</name>
</gene>
<dbReference type="EMBL" id="JACSDY010000005">
    <property type="protein sequence ID" value="KAF7427391.1"/>
    <property type="molecule type" value="Genomic_DNA"/>
</dbReference>
<reference evidence="2" key="1">
    <citation type="journal article" date="2020" name="G3 (Bethesda)">
        <title>High-Quality Assemblies for Three Invasive Social Wasps from the &lt;i&gt;Vespula&lt;/i&gt; Genus.</title>
        <authorList>
            <person name="Harrop T.W.R."/>
            <person name="Guhlin J."/>
            <person name="McLaughlin G.M."/>
            <person name="Permina E."/>
            <person name="Stockwell P."/>
            <person name="Gilligan J."/>
            <person name="Le Lec M.F."/>
            <person name="Gruber M.A.M."/>
            <person name="Quinn O."/>
            <person name="Lovegrove M."/>
            <person name="Duncan E.J."/>
            <person name="Remnant E.J."/>
            <person name="Van Eeckhoven J."/>
            <person name="Graham B."/>
            <person name="Knapp R.A."/>
            <person name="Langford K.W."/>
            <person name="Kronenberg Z."/>
            <person name="Press M.O."/>
            <person name="Eacker S.M."/>
            <person name="Wilson-Rankin E.E."/>
            <person name="Purcell J."/>
            <person name="Lester P.J."/>
            <person name="Dearden P.K."/>
        </authorList>
    </citation>
    <scope>NUCLEOTIDE SEQUENCE</scope>
    <source>
        <strain evidence="2">Volc-1</strain>
    </source>
</reference>
<evidence type="ECO:0000256" key="1">
    <source>
        <dbReference type="SAM" id="Coils"/>
    </source>
</evidence>
<protein>
    <recommendedName>
        <fullName evidence="4">DUF2452 domain-containing protein</fullName>
    </recommendedName>
</protein>
<dbReference type="Pfam" id="PF10504">
    <property type="entry name" value="DUF2452"/>
    <property type="match status" value="1"/>
</dbReference>
<feature type="coiled-coil region" evidence="1">
    <location>
        <begin position="61"/>
        <end position="88"/>
    </location>
</feature>
<organism evidence="2 3">
    <name type="scientific">Vespula pensylvanica</name>
    <name type="common">Western yellow jacket</name>
    <name type="synonym">Wasp</name>
    <dbReference type="NCBI Taxonomy" id="30213"/>
    <lineage>
        <taxon>Eukaryota</taxon>
        <taxon>Metazoa</taxon>
        <taxon>Ecdysozoa</taxon>
        <taxon>Arthropoda</taxon>
        <taxon>Hexapoda</taxon>
        <taxon>Insecta</taxon>
        <taxon>Pterygota</taxon>
        <taxon>Neoptera</taxon>
        <taxon>Endopterygota</taxon>
        <taxon>Hymenoptera</taxon>
        <taxon>Apocrita</taxon>
        <taxon>Aculeata</taxon>
        <taxon>Vespoidea</taxon>
        <taxon>Vespidae</taxon>
        <taxon>Vespinae</taxon>
        <taxon>Vespula</taxon>
    </lineage>
</organism>
<keyword evidence="3" id="KW-1185">Reference proteome</keyword>